<keyword evidence="1" id="KW-0812">Transmembrane</keyword>
<comment type="caution">
    <text evidence="2">The sequence shown here is derived from an EMBL/GenBank/DDBJ whole genome shotgun (WGS) entry which is preliminary data.</text>
</comment>
<accession>A0AAN9SG45</accession>
<protein>
    <submittedName>
        <fullName evidence="2">Uncharacterized protein</fullName>
    </submittedName>
</protein>
<dbReference type="AlphaFoldDB" id="A0AAN9SG45"/>
<organism evidence="2 3">
    <name type="scientific">Psophocarpus tetragonolobus</name>
    <name type="common">Winged bean</name>
    <name type="synonym">Dolichos tetragonolobus</name>
    <dbReference type="NCBI Taxonomy" id="3891"/>
    <lineage>
        <taxon>Eukaryota</taxon>
        <taxon>Viridiplantae</taxon>
        <taxon>Streptophyta</taxon>
        <taxon>Embryophyta</taxon>
        <taxon>Tracheophyta</taxon>
        <taxon>Spermatophyta</taxon>
        <taxon>Magnoliopsida</taxon>
        <taxon>eudicotyledons</taxon>
        <taxon>Gunneridae</taxon>
        <taxon>Pentapetalae</taxon>
        <taxon>rosids</taxon>
        <taxon>fabids</taxon>
        <taxon>Fabales</taxon>
        <taxon>Fabaceae</taxon>
        <taxon>Papilionoideae</taxon>
        <taxon>50 kb inversion clade</taxon>
        <taxon>NPAAA clade</taxon>
        <taxon>indigoferoid/millettioid clade</taxon>
        <taxon>Phaseoleae</taxon>
        <taxon>Psophocarpus</taxon>
    </lineage>
</organism>
<reference evidence="2 3" key="1">
    <citation type="submission" date="2024-01" db="EMBL/GenBank/DDBJ databases">
        <title>The genomes of 5 underutilized Papilionoideae crops provide insights into root nodulation and disease resistanc.</title>
        <authorList>
            <person name="Jiang F."/>
        </authorList>
    </citation>
    <scope>NUCLEOTIDE SEQUENCE [LARGE SCALE GENOMIC DNA]</scope>
    <source>
        <strain evidence="2">DUOXIRENSHENG_FW03</strain>
        <tissue evidence="2">Leaves</tissue>
    </source>
</reference>
<evidence type="ECO:0000256" key="1">
    <source>
        <dbReference type="SAM" id="Phobius"/>
    </source>
</evidence>
<keyword evidence="1" id="KW-1133">Transmembrane helix</keyword>
<keyword evidence="1" id="KW-0472">Membrane</keyword>
<sequence>MLNGREKLAILVLSLFFSLLMVCFCFILVIHFVMELAAVMNIRGRKHQEILWPGFCIALFLIFSFAFAVFATFSGCGMLYIVNSSIKIAPVPTPVEAEQQPAMV</sequence>
<evidence type="ECO:0000313" key="2">
    <source>
        <dbReference type="EMBL" id="KAK7395497.1"/>
    </source>
</evidence>
<dbReference type="EMBL" id="JAYMYS010000004">
    <property type="protein sequence ID" value="KAK7395497.1"/>
    <property type="molecule type" value="Genomic_DNA"/>
</dbReference>
<feature type="transmembrane region" description="Helical" evidence="1">
    <location>
        <begin position="50"/>
        <end position="82"/>
    </location>
</feature>
<proteinExistence type="predicted"/>
<name>A0AAN9SG45_PSOTE</name>
<feature type="transmembrane region" description="Helical" evidence="1">
    <location>
        <begin position="12"/>
        <end position="38"/>
    </location>
</feature>
<gene>
    <name evidence="2" type="ORF">VNO78_16056</name>
</gene>
<dbReference type="Proteomes" id="UP001386955">
    <property type="component" value="Unassembled WGS sequence"/>
</dbReference>
<evidence type="ECO:0000313" key="3">
    <source>
        <dbReference type="Proteomes" id="UP001386955"/>
    </source>
</evidence>
<keyword evidence="3" id="KW-1185">Reference proteome</keyword>